<accession>A0A3N4HXN0</accession>
<evidence type="ECO:0000313" key="3">
    <source>
        <dbReference type="EMBL" id="RPA78613.1"/>
    </source>
</evidence>
<dbReference type="Proteomes" id="UP000275078">
    <property type="component" value="Unassembled WGS sequence"/>
</dbReference>
<gene>
    <name evidence="3" type="ORF">BJ508DRAFT_416480</name>
</gene>
<dbReference type="AlphaFoldDB" id="A0A3N4HXN0"/>
<feature type="compositionally biased region" description="Acidic residues" evidence="2">
    <location>
        <begin position="179"/>
        <end position="192"/>
    </location>
</feature>
<dbReference type="OrthoDB" id="66144at2759"/>
<feature type="coiled-coil region" evidence="1">
    <location>
        <begin position="136"/>
        <end position="164"/>
    </location>
</feature>
<name>A0A3N4HXN0_ASCIM</name>
<reference evidence="3 4" key="1">
    <citation type="journal article" date="2018" name="Nat. Ecol. Evol.">
        <title>Pezizomycetes genomes reveal the molecular basis of ectomycorrhizal truffle lifestyle.</title>
        <authorList>
            <person name="Murat C."/>
            <person name="Payen T."/>
            <person name="Noel B."/>
            <person name="Kuo A."/>
            <person name="Morin E."/>
            <person name="Chen J."/>
            <person name="Kohler A."/>
            <person name="Krizsan K."/>
            <person name="Balestrini R."/>
            <person name="Da Silva C."/>
            <person name="Montanini B."/>
            <person name="Hainaut M."/>
            <person name="Levati E."/>
            <person name="Barry K.W."/>
            <person name="Belfiori B."/>
            <person name="Cichocki N."/>
            <person name="Clum A."/>
            <person name="Dockter R.B."/>
            <person name="Fauchery L."/>
            <person name="Guy J."/>
            <person name="Iotti M."/>
            <person name="Le Tacon F."/>
            <person name="Lindquist E.A."/>
            <person name="Lipzen A."/>
            <person name="Malagnac F."/>
            <person name="Mello A."/>
            <person name="Molinier V."/>
            <person name="Miyauchi S."/>
            <person name="Poulain J."/>
            <person name="Riccioni C."/>
            <person name="Rubini A."/>
            <person name="Sitrit Y."/>
            <person name="Splivallo R."/>
            <person name="Traeger S."/>
            <person name="Wang M."/>
            <person name="Zifcakova L."/>
            <person name="Wipf D."/>
            <person name="Zambonelli A."/>
            <person name="Paolocci F."/>
            <person name="Nowrousian M."/>
            <person name="Ottonello S."/>
            <person name="Baldrian P."/>
            <person name="Spatafora J.W."/>
            <person name="Henrissat B."/>
            <person name="Nagy L.G."/>
            <person name="Aury J.M."/>
            <person name="Wincker P."/>
            <person name="Grigoriev I.V."/>
            <person name="Bonfante P."/>
            <person name="Martin F.M."/>
        </authorList>
    </citation>
    <scope>NUCLEOTIDE SEQUENCE [LARGE SCALE GENOMIC DNA]</scope>
    <source>
        <strain evidence="3 4">RN42</strain>
    </source>
</reference>
<protein>
    <submittedName>
        <fullName evidence="3">Uncharacterized protein</fullName>
    </submittedName>
</protein>
<keyword evidence="4" id="KW-1185">Reference proteome</keyword>
<organism evidence="3 4">
    <name type="scientific">Ascobolus immersus RN42</name>
    <dbReference type="NCBI Taxonomy" id="1160509"/>
    <lineage>
        <taxon>Eukaryota</taxon>
        <taxon>Fungi</taxon>
        <taxon>Dikarya</taxon>
        <taxon>Ascomycota</taxon>
        <taxon>Pezizomycotina</taxon>
        <taxon>Pezizomycetes</taxon>
        <taxon>Pezizales</taxon>
        <taxon>Ascobolaceae</taxon>
        <taxon>Ascobolus</taxon>
    </lineage>
</organism>
<evidence type="ECO:0000313" key="4">
    <source>
        <dbReference type="Proteomes" id="UP000275078"/>
    </source>
</evidence>
<sequence>MPPSFSHLYKTQTVHGFYTDNAASYKNPHEPGIRKCLHSILEAAFDTIKPADEDDKEPLGVLDVAAGGGEATMAVGQWVAEHKKGIRIRPLGMDPYTYELFQQKTRARALPWGFREILEGKLLEPIPSPAAVMAAMELAREEARQAAIRAAKQAEKEARRAARQAAIDAAIERGEAIDEEAELSEDSDDEELEKPQQEKTQENTNAISQPQVDDEPPKPAPIFHVAIISFALHLVAQEELYQTLNMLSQSCRYMIILAPNRGHLERVEERTGWNLVPDYEMNVAKGSKTFDGKWFWSRDSRGERVGGGLWKSWNLE</sequence>
<feature type="region of interest" description="Disordered" evidence="2">
    <location>
        <begin position="179"/>
        <end position="218"/>
    </location>
</feature>
<feature type="compositionally biased region" description="Polar residues" evidence="2">
    <location>
        <begin position="202"/>
        <end position="211"/>
    </location>
</feature>
<dbReference type="EMBL" id="ML119709">
    <property type="protein sequence ID" value="RPA78613.1"/>
    <property type="molecule type" value="Genomic_DNA"/>
</dbReference>
<proteinExistence type="predicted"/>
<keyword evidence="1" id="KW-0175">Coiled coil</keyword>
<evidence type="ECO:0000256" key="1">
    <source>
        <dbReference type="SAM" id="Coils"/>
    </source>
</evidence>
<evidence type="ECO:0000256" key="2">
    <source>
        <dbReference type="SAM" id="MobiDB-lite"/>
    </source>
</evidence>